<feature type="region of interest" description="Disordered" evidence="1">
    <location>
        <begin position="85"/>
        <end position="107"/>
    </location>
</feature>
<evidence type="ECO:0000256" key="1">
    <source>
        <dbReference type="SAM" id="MobiDB-lite"/>
    </source>
</evidence>
<keyword evidence="3" id="KW-1185">Reference proteome</keyword>
<dbReference type="EMBL" id="JAGKHQ010000017">
    <property type="protein sequence ID" value="KAG7488981.1"/>
    <property type="molecule type" value="Genomic_DNA"/>
</dbReference>
<name>A0AAV6QBQ1_SOLSE</name>
<comment type="caution">
    <text evidence="2">The sequence shown here is derived from an EMBL/GenBank/DDBJ whole genome shotgun (WGS) entry which is preliminary data.</text>
</comment>
<protein>
    <submittedName>
        <fullName evidence="2">Uncharacterized protein</fullName>
    </submittedName>
</protein>
<dbReference type="Proteomes" id="UP000693946">
    <property type="component" value="Linkage Group LG5"/>
</dbReference>
<gene>
    <name evidence="2" type="ORF">JOB18_002165</name>
</gene>
<dbReference type="AlphaFoldDB" id="A0AAV6QBQ1"/>
<evidence type="ECO:0000313" key="2">
    <source>
        <dbReference type="EMBL" id="KAG7488981.1"/>
    </source>
</evidence>
<sequence>MKLATEISARLRSECQQKPSHYITCLTMTLWRLHLSLTCHFRRLIKLKVRATSLNPNCEFTSWCEGSGTDGRCLVCSRRRSQVSAVTSHVQRNHPPHKQQTRRDRRK</sequence>
<feature type="compositionally biased region" description="Basic residues" evidence="1">
    <location>
        <begin position="91"/>
        <end position="107"/>
    </location>
</feature>
<accession>A0AAV6QBQ1</accession>
<reference evidence="2 3" key="1">
    <citation type="journal article" date="2021" name="Sci. Rep.">
        <title>Chromosome anchoring in Senegalese sole (Solea senegalensis) reveals sex-associated markers and genome rearrangements in flatfish.</title>
        <authorList>
            <person name="Guerrero-Cozar I."/>
            <person name="Gomez-Garrido J."/>
            <person name="Berbel C."/>
            <person name="Martinez-Blanch J.F."/>
            <person name="Alioto T."/>
            <person name="Claros M.G."/>
            <person name="Gagnaire P.A."/>
            <person name="Manchado M."/>
        </authorList>
    </citation>
    <scope>NUCLEOTIDE SEQUENCE [LARGE SCALE GENOMIC DNA]</scope>
    <source>
        <strain evidence="2">Sse05_10M</strain>
    </source>
</reference>
<proteinExistence type="predicted"/>
<evidence type="ECO:0000313" key="3">
    <source>
        <dbReference type="Proteomes" id="UP000693946"/>
    </source>
</evidence>
<organism evidence="2 3">
    <name type="scientific">Solea senegalensis</name>
    <name type="common">Senegalese sole</name>
    <dbReference type="NCBI Taxonomy" id="28829"/>
    <lineage>
        <taxon>Eukaryota</taxon>
        <taxon>Metazoa</taxon>
        <taxon>Chordata</taxon>
        <taxon>Craniata</taxon>
        <taxon>Vertebrata</taxon>
        <taxon>Euteleostomi</taxon>
        <taxon>Actinopterygii</taxon>
        <taxon>Neopterygii</taxon>
        <taxon>Teleostei</taxon>
        <taxon>Neoteleostei</taxon>
        <taxon>Acanthomorphata</taxon>
        <taxon>Carangaria</taxon>
        <taxon>Pleuronectiformes</taxon>
        <taxon>Pleuronectoidei</taxon>
        <taxon>Soleidae</taxon>
        <taxon>Solea</taxon>
    </lineage>
</organism>